<proteinExistence type="predicted"/>
<sequence length="76" mass="8209">MMLGSTVVGRMRARGASRSQARQQFVKAAQLLAKSRSPGNAGAVGRKIAREAVAEADALRRRFQEFQAETNLTYGG</sequence>
<accession>A0ABP1A4E8</accession>
<organism evidence="2 3">
    <name type="scientific">Sphagnum jensenii</name>
    <dbReference type="NCBI Taxonomy" id="128206"/>
    <lineage>
        <taxon>Eukaryota</taxon>
        <taxon>Viridiplantae</taxon>
        <taxon>Streptophyta</taxon>
        <taxon>Embryophyta</taxon>
        <taxon>Bryophyta</taxon>
        <taxon>Sphagnophytina</taxon>
        <taxon>Sphagnopsida</taxon>
        <taxon>Sphagnales</taxon>
        <taxon>Sphagnaceae</taxon>
        <taxon>Sphagnum</taxon>
    </lineage>
</organism>
<feature type="region of interest" description="Disordered" evidence="1">
    <location>
        <begin position="1"/>
        <end position="20"/>
    </location>
</feature>
<evidence type="ECO:0000313" key="3">
    <source>
        <dbReference type="Proteomes" id="UP001497522"/>
    </source>
</evidence>
<protein>
    <submittedName>
        <fullName evidence="2">Uncharacterized protein</fullName>
    </submittedName>
</protein>
<dbReference type="EMBL" id="OZ023702">
    <property type="protein sequence ID" value="CAK9857477.1"/>
    <property type="molecule type" value="Genomic_DNA"/>
</dbReference>
<dbReference type="Proteomes" id="UP001497522">
    <property type="component" value="Chromosome 1"/>
</dbReference>
<name>A0ABP1A4E8_9BRYO</name>
<evidence type="ECO:0000313" key="2">
    <source>
        <dbReference type="EMBL" id="CAK9857477.1"/>
    </source>
</evidence>
<keyword evidence="3" id="KW-1185">Reference proteome</keyword>
<gene>
    <name evidence="2" type="ORF">CSSPJE1EN2_LOCUS472</name>
</gene>
<evidence type="ECO:0000256" key="1">
    <source>
        <dbReference type="SAM" id="MobiDB-lite"/>
    </source>
</evidence>
<reference evidence="2 3" key="1">
    <citation type="submission" date="2024-03" db="EMBL/GenBank/DDBJ databases">
        <authorList>
            <consortium name="ELIXIR-Norway"/>
            <consortium name="Elixir Norway"/>
        </authorList>
    </citation>
    <scope>NUCLEOTIDE SEQUENCE [LARGE SCALE GENOMIC DNA]</scope>
</reference>